<dbReference type="Gene3D" id="3.30.470.20">
    <property type="entry name" value="ATP-grasp fold, B domain"/>
    <property type="match status" value="1"/>
</dbReference>
<organism evidence="1 2">
    <name type="scientific">Hymenobacter gummosus</name>
    <dbReference type="NCBI Taxonomy" id="1776032"/>
    <lineage>
        <taxon>Bacteria</taxon>
        <taxon>Pseudomonadati</taxon>
        <taxon>Bacteroidota</taxon>
        <taxon>Cytophagia</taxon>
        <taxon>Cytophagales</taxon>
        <taxon>Hymenobacteraceae</taxon>
        <taxon>Hymenobacter</taxon>
    </lineage>
</organism>
<comment type="caution">
    <text evidence="1">The sequence shown here is derived from an EMBL/GenBank/DDBJ whole genome shotgun (WGS) entry which is preliminary data.</text>
</comment>
<sequence length="346" mass="39081">MILVLTHADHEQGTEPVLDWLLAYGASFLKISSRDLVEPPRNWVIDVNRGDILIDGLSLREHVHVVWYRRFFDAFDARALGRLGAHAAQVAGDIRNETNHLGQFLFEVLQDKVWLPDYPALQRTKNKLSVLQLAQRCGLPTPRSLVLTTKAQLRAFWAECGGRLITKPVDFCGYYLEGADAYTAFTTRVTEAMLDELPDTFFPTLYQQQVAAEYELRVFYLDGTCYATAILNTRPAAPDQPYADVKLVYSSPQTHVVPYQLPPAVALRVAHFMRTARLRTGSLDLMRTAEGEYVFIEVNPVGQYLSPSQRCHHHLEQHLARWLVEQDHEEAVLPPAPALGGPGYLD</sequence>
<evidence type="ECO:0008006" key="3">
    <source>
        <dbReference type="Google" id="ProtNLM"/>
    </source>
</evidence>
<dbReference type="EMBL" id="RXOF01000018">
    <property type="protein sequence ID" value="RTQ45896.1"/>
    <property type="molecule type" value="Genomic_DNA"/>
</dbReference>
<dbReference type="OrthoDB" id="583309at2"/>
<dbReference type="SUPFAM" id="SSF56059">
    <property type="entry name" value="Glutathione synthetase ATP-binding domain-like"/>
    <property type="match status" value="1"/>
</dbReference>
<reference evidence="1 2" key="1">
    <citation type="submission" date="2018-12" db="EMBL/GenBank/DDBJ databases">
        <title>Hymenobacter gummosus sp. nov., isolated from a spring.</title>
        <authorList>
            <person name="Nie L."/>
        </authorList>
    </citation>
    <scope>NUCLEOTIDE SEQUENCE [LARGE SCALE GENOMIC DNA]</scope>
    <source>
        <strain evidence="1 2">KCTC 52166</strain>
    </source>
</reference>
<name>A0A3S0H2V3_9BACT</name>
<keyword evidence="2" id="KW-1185">Reference proteome</keyword>
<evidence type="ECO:0000313" key="2">
    <source>
        <dbReference type="Proteomes" id="UP000282184"/>
    </source>
</evidence>
<dbReference type="RefSeq" id="WP_126695752.1">
    <property type="nucleotide sequence ID" value="NZ_RXOF01000018.1"/>
</dbReference>
<evidence type="ECO:0000313" key="1">
    <source>
        <dbReference type="EMBL" id="RTQ45896.1"/>
    </source>
</evidence>
<protein>
    <recommendedName>
        <fullName evidence="3">Grasp-with-spasm system ATP-grasp peptide maturase</fullName>
    </recommendedName>
</protein>
<dbReference type="Proteomes" id="UP000282184">
    <property type="component" value="Unassembled WGS sequence"/>
</dbReference>
<dbReference type="AlphaFoldDB" id="A0A3S0H2V3"/>
<proteinExistence type="predicted"/>
<accession>A0A3S0H2V3</accession>
<gene>
    <name evidence="1" type="ORF">EJV47_24005</name>
</gene>